<dbReference type="InterPro" id="IPR045111">
    <property type="entry name" value="Vps41/Vps8"/>
</dbReference>
<dbReference type="Proteomes" id="UP000001542">
    <property type="component" value="Unassembled WGS sequence"/>
</dbReference>
<evidence type="ECO:0000313" key="5">
    <source>
        <dbReference type="Proteomes" id="UP000001542"/>
    </source>
</evidence>
<sequence>MQNVYLKFEPICEESIEKIKDGSRVLAITVANDKTNSCKIIFSSSNGYLFIGDILATRKLITIKFDNPVQSISCNRSGDLILITFFNKEIAIYDIDAIYSLFKSSDIMKAQEINLARLFYYAKHSSDITYAAINSEITKKDKVSFAFSDSAGNICTYYQQLFIGGTTTIISTNEPGVTNIKWDHNTIVWSTSLSIGSYDVYTKTKNLIFSSTSSKPSFSTTTNFTFLNQKTLCSSFGTYFLQTNFDPFNTMTINTGFPIVSMAISSLSTLQIVKKDEKMIFLIDNPSYFADEKLPLEFDQIHSNPTILATNRPEVFVCEVNGQIFSVTFLSWAERLLNTKTCESDFELICEQIDKMTPFPSDEERLSTIFTTINHFLQINSTEYALKICMKNLHYDDAEEWDSAIEEFDKFGRIQDILRIVPVDELREKTPRVCDILLSLIDTDMERFFHVFEILFSGDISKEVFSKLQKIDRLIESISNSTYNNPIFNIPLVLIYQNLGQHESALKHTMQGGYRDFFKYVRNYNMWKFCLPNVKRIFATYGDSFVEFLITEIEHFPPEDVIQNYLQDQASDNTNELLYRYMRALRYNEIPIPTRYNMLLISLYLKHRSPESLDILKTCKFDDAHDILKVKEDAHTNGMYREEAYILMKGGRTVDGLKIHLDFIKVPEEAVDYALRCGEQDVWKVLLQRSQEEPFRTYMLGNLLDLSNYLKFFDSIQGDLDSKAWSAVQNSLNEFKRQNNILKYIDQIVSRAAFERFETQRKKLRRGKRIKN</sequence>
<dbReference type="PROSITE" id="PS50236">
    <property type="entry name" value="CHCR"/>
    <property type="match status" value="1"/>
</dbReference>
<evidence type="ECO:0000256" key="1">
    <source>
        <dbReference type="ARBA" id="ARBA00022448"/>
    </source>
</evidence>
<dbReference type="STRING" id="5722.A2EVR6"/>
<keyword evidence="2" id="KW-0653">Protein transport</keyword>
<dbReference type="OrthoDB" id="244107at2759"/>
<feature type="repeat" description="CHCR" evidence="3">
    <location>
        <begin position="549"/>
        <end position="699"/>
    </location>
</feature>
<reference evidence="4" key="1">
    <citation type="submission" date="2006-10" db="EMBL/GenBank/DDBJ databases">
        <authorList>
            <person name="Amadeo P."/>
            <person name="Zhao Q."/>
            <person name="Wortman J."/>
            <person name="Fraser-Liggett C."/>
            <person name="Carlton J."/>
        </authorList>
    </citation>
    <scope>NUCLEOTIDE SEQUENCE</scope>
    <source>
        <strain evidence="4">G3</strain>
    </source>
</reference>
<dbReference type="VEuPathDB" id="TrichDB:TVAG_299390"/>
<dbReference type="AlphaFoldDB" id="A2EVR6"/>
<keyword evidence="1" id="KW-0813">Transport</keyword>
<dbReference type="GO" id="GO:0006623">
    <property type="term" value="P:protein targeting to vacuole"/>
    <property type="evidence" value="ECO:0000318"/>
    <property type="project" value="GO_Central"/>
</dbReference>
<protein>
    <submittedName>
        <fullName evidence="4">Uncharacterized protein</fullName>
    </submittedName>
</protein>
<dbReference type="GO" id="GO:0005770">
    <property type="term" value="C:late endosome"/>
    <property type="evidence" value="ECO:0000318"/>
    <property type="project" value="GO_Central"/>
</dbReference>
<dbReference type="GO" id="GO:0016236">
    <property type="term" value="P:macroautophagy"/>
    <property type="evidence" value="ECO:0000318"/>
    <property type="project" value="GO_Central"/>
</dbReference>
<dbReference type="InParanoid" id="A2EVR6"/>
<dbReference type="SUPFAM" id="SSF50978">
    <property type="entry name" value="WD40 repeat-like"/>
    <property type="match status" value="1"/>
</dbReference>
<dbReference type="Pfam" id="PF23556">
    <property type="entry name" value="TPR_Vps41"/>
    <property type="match status" value="1"/>
</dbReference>
<name>A2EVR6_TRIV3</name>
<dbReference type="GO" id="GO:0034058">
    <property type="term" value="P:endosomal vesicle fusion"/>
    <property type="evidence" value="ECO:0000318"/>
    <property type="project" value="GO_Central"/>
</dbReference>
<dbReference type="VEuPathDB" id="TrichDB:TVAGG3_0414230"/>
<reference evidence="4" key="2">
    <citation type="journal article" date="2007" name="Science">
        <title>Draft genome sequence of the sexually transmitted pathogen Trichomonas vaginalis.</title>
        <authorList>
            <person name="Carlton J.M."/>
            <person name="Hirt R.P."/>
            <person name="Silva J.C."/>
            <person name="Delcher A.L."/>
            <person name="Schatz M."/>
            <person name="Zhao Q."/>
            <person name="Wortman J.R."/>
            <person name="Bidwell S.L."/>
            <person name="Alsmark U.C.M."/>
            <person name="Besteiro S."/>
            <person name="Sicheritz-Ponten T."/>
            <person name="Noel C.J."/>
            <person name="Dacks J.B."/>
            <person name="Foster P.G."/>
            <person name="Simillion C."/>
            <person name="Van de Peer Y."/>
            <person name="Miranda-Saavedra D."/>
            <person name="Barton G.J."/>
            <person name="Westrop G.D."/>
            <person name="Mueller S."/>
            <person name="Dessi D."/>
            <person name="Fiori P.L."/>
            <person name="Ren Q."/>
            <person name="Paulsen I."/>
            <person name="Zhang H."/>
            <person name="Bastida-Corcuera F.D."/>
            <person name="Simoes-Barbosa A."/>
            <person name="Brown M.T."/>
            <person name="Hayes R.D."/>
            <person name="Mukherjee M."/>
            <person name="Okumura C.Y."/>
            <person name="Schneider R."/>
            <person name="Smith A.J."/>
            <person name="Vanacova S."/>
            <person name="Villalvazo M."/>
            <person name="Haas B.J."/>
            <person name="Pertea M."/>
            <person name="Feldblyum T.V."/>
            <person name="Utterback T.R."/>
            <person name="Shu C.L."/>
            <person name="Osoegawa K."/>
            <person name="de Jong P.J."/>
            <person name="Hrdy I."/>
            <person name="Horvathova L."/>
            <person name="Zubacova Z."/>
            <person name="Dolezal P."/>
            <person name="Malik S.B."/>
            <person name="Logsdon J.M. Jr."/>
            <person name="Henze K."/>
            <person name="Gupta A."/>
            <person name="Wang C.C."/>
            <person name="Dunne R.L."/>
            <person name="Upcroft J.A."/>
            <person name="Upcroft P."/>
            <person name="White O."/>
            <person name="Salzberg S.L."/>
            <person name="Tang P."/>
            <person name="Chiu C.-H."/>
            <person name="Lee Y.-S."/>
            <person name="Embley T.M."/>
            <person name="Coombs G.H."/>
            <person name="Mottram J.C."/>
            <person name="Tachezy J."/>
            <person name="Fraser-Liggett C.M."/>
            <person name="Johnson P.J."/>
        </authorList>
    </citation>
    <scope>NUCLEOTIDE SEQUENCE [LARGE SCALE GENOMIC DNA]</scope>
    <source>
        <strain evidence="4">G3</strain>
    </source>
</reference>
<dbReference type="PANTHER" id="PTHR12616:SF1">
    <property type="entry name" value="VACUOLAR PROTEIN SORTING-ASSOCIATED PROTEIN 41 HOMOLOG"/>
    <property type="match status" value="1"/>
</dbReference>
<dbReference type="InterPro" id="IPR036322">
    <property type="entry name" value="WD40_repeat_dom_sf"/>
</dbReference>
<dbReference type="KEGG" id="tva:4761118"/>
<evidence type="ECO:0000256" key="2">
    <source>
        <dbReference type="ARBA" id="ARBA00022927"/>
    </source>
</evidence>
<organism evidence="4 5">
    <name type="scientific">Trichomonas vaginalis (strain ATCC PRA-98 / G3)</name>
    <dbReference type="NCBI Taxonomy" id="412133"/>
    <lineage>
        <taxon>Eukaryota</taxon>
        <taxon>Metamonada</taxon>
        <taxon>Parabasalia</taxon>
        <taxon>Trichomonadida</taxon>
        <taxon>Trichomonadidae</taxon>
        <taxon>Trichomonas</taxon>
    </lineage>
</organism>
<dbReference type="RefSeq" id="XP_001315499.1">
    <property type="nucleotide sequence ID" value="XM_001315464.1"/>
</dbReference>
<evidence type="ECO:0000313" key="4">
    <source>
        <dbReference type="EMBL" id="EAY03276.1"/>
    </source>
</evidence>
<evidence type="ECO:0000256" key="3">
    <source>
        <dbReference type="PROSITE-ProRule" id="PRU01006"/>
    </source>
</evidence>
<dbReference type="InterPro" id="IPR000547">
    <property type="entry name" value="Clathrin_H-chain/VPS_repeat"/>
</dbReference>
<dbReference type="GO" id="GO:0009267">
    <property type="term" value="P:cellular response to starvation"/>
    <property type="evidence" value="ECO:0000318"/>
    <property type="project" value="GO_Central"/>
</dbReference>
<gene>
    <name evidence="4" type="ORF">TVAG_299390</name>
</gene>
<dbReference type="EMBL" id="DS113510">
    <property type="protein sequence ID" value="EAY03276.1"/>
    <property type="molecule type" value="Genomic_DNA"/>
</dbReference>
<accession>A2EVR6</accession>
<dbReference type="PANTHER" id="PTHR12616">
    <property type="entry name" value="VACUOLAR PROTEIN SORTING VPS41"/>
    <property type="match status" value="1"/>
</dbReference>
<proteinExistence type="predicted"/>
<dbReference type="GO" id="GO:0030897">
    <property type="term" value="C:HOPS complex"/>
    <property type="evidence" value="ECO:0000318"/>
    <property type="project" value="GO_Central"/>
</dbReference>
<keyword evidence="5" id="KW-1185">Reference proteome</keyword>